<evidence type="ECO:0000313" key="8">
    <source>
        <dbReference type="Ensembl" id="ENSOMEP00000021225.1"/>
    </source>
</evidence>
<evidence type="ECO:0000256" key="3">
    <source>
        <dbReference type="ARBA" id="ARBA00022833"/>
    </source>
</evidence>
<dbReference type="SMART" id="SM00184">
    <property type="entry name" value="RING"/>
    <property type="match status" value="1"/>
</dbReference>
<feature type="transmembrane region" description="Helical" evidence="6">
    <location>
        <begin position="130"/>
        <end position="155"/>
    </location>
</feature>
<dbReference type="PROSITE" id="PS50089">
    <property type="entry name" value="ZF_RING_2"/>
    <property type="match status" value="1"/>
</dbReference>
<name>A0A3B3CV52_ORYME</name>
<dbReference type="GO" id="GO:0061630">
    <property type="term" value="F:ubiquitin protein ligase activity"/>
    <property type="evidence" value="ECO:0007669"/>
    <property type="project" value="TreeGrafter"/>
</dbReference>
<reference evidence="8" key="1">
    <citation type="submission" date="2025-08" db="UniProtKB">
        <authorList>
            <consortium name="Ensembl"/>
        </authorList>
    </citation>
    <scope>IDENTIFICATION</scope>
</reference>
<feature type="domain" description="RING-type" evidence="7">
    <location>
        <begin position="28"/>
        <end position="75"/>
    </location>
</feature>
<evidence type="ECO:0000256" key="6">
    <source>
        <dbReference type="SAM" id="Phobius"/>
    </source>
</evidence>
<dbReference type="Proteomes" id="UP000261560">
    <property type="component" value="Unplaced"/>
</dbReference>
<evidence type="ECO:0000256" key="4">
    <source>
        <dbReference type="PROSITE-ProRule" id="PRU00175"/>
    </source>
</evidence>
<dbReference type="PROSITE" id="PS00518">
    <property type="entry name" value="ZF_RING_1"/>
    <property type="match status" value="1"/>
</dbReference>
<proteinExistence type="predicted"/>
<keyword evidence="2 4" id="KW-0863">Zinc-finger</keyword>
<keyword evidence="3" id="KW-0862">Zinc</keyword>
<sequence>MCRRENRKTAGCDSVPPPDSSVPEEFECKVCFNDFDLDRHLPKLLGCSHTFCRECLEKLHSLEGSGWRVGCPVCRYRTPVREYLIQNLPDNVSLTDSFPFKNHQNASEEQTAPSGSTSASQDWCETCKHVAFTAGCVCANFSFLGTVVLLFLGLISLHNFDKPTLPLGSMCLLVAGILALLSLILMWLLCVLKLVSSQHALAKLLSSEPSLEYGVRL</sequence>
<dbReference type="Gene3D" id="3.30.40.10">
    <property type="entry name" value="Zinc/RING finger domain, C3HC4 (zinc finger)"/>
    <property type="match status" value="1"/>
</dbReference>
<evidence type="ECO:0000259" key="7">
    <source>
        <dbReference type="PROSITE" id="PS50089"/>
    </source>
</evidence>
<dbReference type="GeneTree" id="ENSGT00940000175758"/>
<organism evidence="8 9">
    <name type="scientific">Oryzias melastigma</name>
    <name type="common">Marine medaka</name>
    <dbReference type="NCBI Taxonomy" id="30732"/>
    <lineage>
        <taxon>Eukaryota</taxon>
        <taxon>Metazoa</taxon>
        <taxon>Chordata</taxon>
        <taxon>Craniata</taxon>
        <taxon>Vertebrata</taxon>
        <taxon>Euteleostomi</taxon>
        <taxon>Actinopterygii</taxon>
        <taxon>Neopterygii</taxon>
        <taxon>Teleostei</taxon>
        <taxon>Neoteleostei</taxon>
        <taxon>Acanthomorphata</taxon>
        <taxon>Ovalentaria</taxon>
        <taxon>Atherinomorphae</taxon>
        <taxon>Beloniformes</taxon>
        <taxon>Adrianichthyidae</taxon>
        <taxon>Oryziinae</taxon>
        <taxon>Oryzias</taxon>
    </lineage>
</organism>
<evidence type="ECO:0000256" key="2">
    <source>
        <dbReference type="ARBA" id="ARBA00022771"/>
    </source>
</evidence>
<dbReference type="OMA" id="FSLILTW"/>
<reference evidence="8" key="2">
    <citation type="submission" date="2025-09" db="UniProtKB">
        <authorList>
            <consortium name="Ensembl"/>
        </authorList>
    </citation>
    <scope>IDENTIFICATION</scope>
</reference>
<dbReference type="PaxDb" id="30732-ENSOMEP00000021225"/>
<feature type="region of interest" description="Disordered" evidence="5">
    <location>
        <begin position="1"/>
        <end position="22"/>
    </location>
</feature>
<feature type="transmembrane region" description="Helical" evidence="6">
    <location>
        <begin position="167"/>
        <end position="195"/>
    </location>
</feature>
<dbReference type="InterPro" id="IPR051435">
    <property type="entry name" value="RING_finger_E3_ubiq-ligases"/>
</dbReference>
<keyword evidence="6" id="KW-0812">Transmembrane</keyword>
<accession>A0A3B3CV52</accession>
<dbReference type="Pfam" id="PF13445">
    <property type="entry name" value="zf-RING_UBOX"/>
    <property type="match status" value="1"/>
</dbReference>
<evidence type="ECO:0000313" key="9">
    <source>
        <dbReference type="Proteomes" id="UP000261560"/>
    </source>
</evidence>
<keyword evidence="6" id="KW-1133">Transmembrane helix</keyword>
<dbReference type="SUPFAM" id="SSF57850">
    <property type="entry name" value="RING/U-box"/>
    <property type="match status" value="1"/>
</dbReference>
<dbReference type="PANTHER" id="PTHR22791">
    <property type="entry name" value="RING-TYPE DOMAIN-CONTAINING PROTEIN"/>
    <property type="match status" value="1"/>
</dbReference>
<dbReference type="AlphaFoldDB" id="A0A3B3CV52"/>
<dbReference type="InterPro" id="IPR001841">
    <property type="entry name" value="Znf_RING"/>
</dbReference>
<evidence type="ECO:0000256" key="5">
    <source>
        <dbReference type="SAM" id="MobiDB-lite"/>
    </source>
</evidence>
<evidence type="ECO:0000256" key="1">
    <source>
        <dbReference type="ARBA" id="ARBA00022723"/>
    </source>
</evidence>
<keyword evidence="9" id="KW-1185">Reference proteome</keyword>
<protein>
    <recommendedName>
        <fullName evidence="7">RING-type domain-containing protein</fullName>
    </recommendedName>
</protein>
<dbReference type="Ensembl" id="ENSOMET00000036496.1">
    <property type="protein sequence ID" value="ENSOMEP00000021225.1"/>
    <property type="gene ID" value="ENSOMEG00000023100.1"/>
</dbReference>
<dbReference type="STRING" id="30732.ENSOMEP00000021225"/>
<keyword evidence="1" id="KW-0479">Metal-binding</keyword>
<dbReference type="InterPro" id="IPR017907">
    <property type="entry name" value="Znf_RING_CS"/>
</dbReference>
<dbReference type="InterPro" id="IPR013083">
    <property type="entry name" value="Znf_RING/FYVE/PHD"/>
</dbReference>
<dbReference type="GO" id="GO:0008270">
    <property type="term" value="F:zinc ion binding"/>
    <property type="evidence" value="ECO:0007669"/>
    <property type="project" value="UniProtKB-KW"/>
</dbReference>
<dbReference type="InterPro" id="IPR027370">
    <property type="entry name" value="Znf-RING_euk"/>
</dbReference>
<dbReference type="PANTHER" id="PTHR22791:SF17">
    <property type="entry name" value="RING-TYPE DOMAIN-CONTAINING PROTEIN"/>
    <property type="match status" value="1"/>
</dbReference>
<keyword evidence="6" id="KW-0472">Membrane</keyword>
<dbReference type="GO" id="GO:0016567">
    <property type="term" value="P:protein ubiquitination"/>
    <property type="evidence" value="ECO:0007669"/>
    <property type="project" value="TreeGrafter"/>
</dbReference>